<dbReference type="PANTHER" id="PTHR46534:SF1">
    <property type="entry name" value="IGGFC-BINDING PROTEIN N-TERMINAL DOMAIN-CONTAINING PROTEIN"/>
    <property type="match status" value="1"/>
</dbReference>
<dbReference type="Pfam" id="PF17517">
    <property type="entry name" value="IgGFc_binding"/>
    <property type="match status" value="1"/>
</dbReference>
<proteinExistence type="predicted"/>
<dbReference type="AlphaFoldDB" id="A0A6J8AM29"/>
<feature type="domain" description="IgGFc-binding protein N-terminal" evidence="1">
    <location>
        <begin position="102"/>
        <end position="403"/>
    </location>
</feature>
<dbReference type="PANTHER" id="PTHR46534">
    <property type="entry name" value="IGGFC_BINDING DOMAIN-CONTAINING PROTEIN"/>
    <property type="match status" value="1"/>
</dbReference>
<protein>
    <recommendedName>
        <fullName evidence="1">IgGFc-binding protein N-terminal domain-containing protein</fullName>
    </recommendedName>
</protein>
<reference evidence="2 3" key="1">
    <citation type="submission" date="2020-06" db="EMBL/GenBank/DDBJ databases">
        <authorList>
            <person name="Li R."/>
            <person name="Bekaert M."/>
        </authorList>
    </citation>
    <scope>NUCLEOTIDE SEQUENCE [LARGE SCALE GENOMIC DNA]</scope>
    <source>
        <strain evidence="3">wild</strain>
    </source>
</reference>
<name>A0A6J8AM29_MYTCO</name>
<dbReference type="InterPro" id="IPR035234">
    <property type="entry name" value="IgGFc-bd_N"/>
</dbReference>
<dbReference type="Proteomes" id="UP000507470">
    <property type="component" value="Unassembled WGS sequence"/>
</dbReference>
<evidence type="ECO:0000259" key="1">
    <source>
        <dbReference type="Pfam" id="PF17517"/>
    </source>
</evidence>
<evidence type="ECO:0000313" key="2">
    <source>
        <dbReference type="EMBL" id="CAC5370524.1"/>
    </source>
</evidence>
<evidence type="ECO:0000313" key="3">
    <source>
        <dbReference type="Proteomes" id="UP000507470"/>
    </source>
</evidence>
<dbReference type="EMBL" id="CACVKT020001710">
    <property type="protein sequence ID" value="CAC5370524.1"/>
    <property type="molecule type" value="Genomic_DNA"/>
</dbReference>
<keyword evidence="3" id="KW-1185">Reference proteome</keyword>
<organism evidence="2 3">
    <name type="scientific">Mytilus coruscus</name>
    <name type="common">Sea mussel</name>
    <dbReference type="NCBI Taxonomy" id="42192"/>
    <lineage>
        <taxon>Eukaryota</taxon>
        <taxon>Metazoa</taxon>
        <taxon>Spiralia</taxon>
        <taxon>Lophotrochozoa</taxon>
        <taxon>Mollusca</taxon>
        <taxon>Bivalvia</taxon>
        <taxon>Autobranchia</taxon>
        <taxon>Pteriomorphia</taxon>
        <taxon>Mytilida</taxon>
        <taxon>Mytiloidea</taxon>
        <taxon>Mytilidae</taxon>
        <taxon>Mytilinae</taxon>
        <taxon>Mytilus</taxon>
    </lineage>
</organism>
<dbReference type="OrthoDB" id="6117025at2759"/>
<gene>
    <name evidence="2" type="ORF">MCOR_9335</name>
</gene>
<sequence>MMNFSGTEILCFKVFILEQTWTDNRESEVLVAGKSTVKMTVQDFTKHDNQSVIITANNYAYTLDDSVRIPSDGTGQHGALICPNDTASMYGFYDAQYGGEGYLSIPAQYQSTKYVIPSYNLDQIYQNYASRSIVAISPQKANTIVNILLKSDKGPITVNNARYSPNSSINLVLNPYDTFQFSHTHDLTGTMVTSSAPISVISGSNCINTFLNQCCRTGGHHDCNPYMEMILPTDQLDSFYVVPDIANYQWSTVRVLSINATTITFRNQTHAITKSLIAREHIDFQHKQISYIQASDNVIVTLYPQYEVTTFFDSFMMTIHGVNQYLAEYHFAVPSNSFTSSISIVVQSNEIGGFLLDDHPITMYMFNISHGSDDFSTGSTGIKPGVHHIKHLNGVKFGLWVYGGKMHSGYGYPGGLQFRN</sequence>
<accession>A0A6J8AM29</accession>